<feature type="domain" description="Alpha 1,4-glycosyltransferase" evidence="7">
    <location>
        <begin position="219"/>
        <end position="337"/>
    </location>
</feature>
<dbReference type="Gene3D" id="3.90.550.20">
    <property type="match status" value="1"/>
</dbReference>
<evidence type="ECO:0000313" key="8">
    <source>
        <dbReference type="EnsemblMetazoa" id="MESCA001871-PA"/>
    </source>
</evidence>
<keyword evidence="5" id="KW-0333">Golgi apparatus</keyword>
<dbReference type="PANTHER" id="PTHR12042:SF21">
    <property type="entry name" value="ALPHA1,4-GALACTOSYLTRANSFERASE 1-RELATED"/>
    <property type="match status" value="1"/>
</dbReference>
<evidence type="ECO:0000256" key="3">
    <source>
        <dbReference type="ARBA" id="ARBA00022676"/>
    </source>
</evidence>
<dbReference type="HOGENOM" id="CLU_049512_0_0_1"/>
<reference evidence="8" key="2">
    <citation type="submission" date="2015-06" db="UniProtKB">
        <authorList>
            <consortium name="EnsemblMetazoa"/>
        </authorList>
    </citation>
    <scope>IDENTIFICATION</scope>
</reference>
<evidence type="ECO:0000256" key="6">
    <source>
        <dbReference type="ARBA" id="ARBA00023136"/>
    </source>
</evidence>
<keyword evidence="9" id="KW-1185">Reference proteome</keyword>
<comment type="subcellular location">
    <subcellularLocation>
        <location evidence="1">Golgi apparatus membrane</location>
        <topology evidence="1">Single-pass type II membrane protein</topology>
    </subcellularLocation>
</comment>
<keyword evidence="6" id="KW-0472">Membrane</keyword>
<dbReference type="InterPro" id="IPR007652">
    <property type="entry name" value="A1-4-GlycosylTfrase_dom"/>
</dbReference>
<name>T1GEV0_MEGSC</name>
<evidence type="ECO:0000256" key="2">
    <source>
        <dbReference type="ARBA" id="ARBA00009003"/>
    </source>
</evidence>
<dbReference type="PANTHER" id="PTHR12042">
    <property type="entry name" value="LACTOSYLCERAMIDE 4-ALPHA-GALACTOSYLTRANSFERASE ALPHA- 1,4-GALACTOSYLTRANSFERASE"/>
    <property type="match status" value="1"/>
</dbReference>
<dbReference type="AlphaFoldDB" id="T1GEV0"/>
<evidence type="ECO:0000259" key="7">
    <source>
        <dbReference type="Pfam" id="PF04572"/>
    </source>
</evidence>
<keyword evidence="3" id="KW-0328">Glycosyltransferase</keyword>
<dbReference type="Pfam" id="PF04572">
    <property type="entry name" value="Gb3_synth"/>
    <property type="match status" value="1"/>
</dbReference>
<dbReference type="GO" id="GO:0035248">
    <property type="term" value="F:alpha-1,4-N-acetylgalactosaminyltransferase activity"/>
    <property type="evidence" value="ECO:0007669"/>
    <property type="project" value="TreeGrafter"/>
</dbReference>
<evidence type="ECO:0000256" key="1">
    <source>
        <dbReference type="ARBA" id="ARBA00004323"/>
    </source>
</evidence>
<dbReference type="GO" id="GO:0006688">
    <property type="term" value="P:glycosphingolipid biosynthetic process"/>
    <property type="evidence" value="ECO:0007669"/>
    <property type="project" value="TreeGrafter"/>
</dbReference>
<dbReference type="SUPFAM" id="SSF53448">
    <property type="entry name" value="Nucleotide-diphospho-sugar transferases"/>
    <property type="match status" value="1"/>
</dbReference>
<dbReference type="InterPro" id="IPR029044">
    <property type="entry name" value="Nucleotide-diphossugar_trans"/>
</dbReference>
<comment type="similarity">
    <text evidence="2">Belongs to the glycosyltransferase 32 family.</text>
</comment>
<dbReference type="Proteomes" id="UP000015102">
    <property type="component" value="Unassembled WGS sequence"/>
</dbReference>
<evidence type="ECO:0000313" key="9">
    <source>
        <dbReference type="Proteomes" id="UP000015102"/>
    </source>
</evidence>
<keyword evidence="4" id="KW-0808">Transferase</keyword>
<dbReference type="InterPro" id="IPR007577">
    <property type="entry name" value="GlycoTrfase_DXD_sugar-bd_CS"/>
</dbReference>
<dbReference type="GO" id="GO:0000139">
    <property type="term" value="C:Golgi membrane"/>
    <property type="evidence" value="ECO:0007669"/>
    <property type="project" value="UniProtKB-SubCell"/>
</dbReference>
<proteinExistence type="inferred from homology"/>
<evidence type="ECO:0000256" key="5">
    <source>
        <dbReference type="ARBA" id="ARBA00023034"/>
    </source>
</evidence>
<dbReference type="EnsemblMetazoa" id="MESCA001871-RA">
    <property type="protein sequence ID" value="MESCA001871-PA"/>
    <property type="gene ID" value="MESCA001871"/>
</dbReference>
<dbReference type="STRING" id="36166.T1GEV0"/>
<evidence type="ECO:0000256" key="4">
    <source>
        <dbReference type="ARBA" id="ARBA00022679"/>
    </source>
</evidence>
<protein>
    <recommendedName>
        <fullName evidence="7">Alpha 1,4-glycosyltransferase domain-containing protein</fullName>
    </recommendedName>
</protein>
<accession>T1GEV0</accession>
<dbReference type="OMA" id="CKDSYVV"/>
<dbReference type="EMBL" id="CAQQ02076605">
    <property type="status" value="NOT_ANNOTATED_CDS"/>
    <property type="molecule type" value="Genomic_DNA"/>
</dbReference>
<sequence>MENEIKLENKTEKFNLRITEKVVLTSKEPSTTSIADCFRDKKLINGNAIRLEEILQSSRKPNKDKTIFFHVTNCLSDGFIELTSRQSCAIESAAMTNPSFDIFVLFASPTFYPEVIESPEILSLMNYTNIFFRNNNLWNYTKNTPAENWFQSEVIFKSHYVTAHISDLLRLLTLWHWGGIYMDLDVIVKESFEEVPLNFAGAESDDTVANGVMSFDSDGFGHYIVDTILKEFVRDFRGDAWSHNGPWRVTGVLVNKICKTNNTRFMTFEKCHGFQVFPTNIFYAVPYWNWNFFFEKAFLNKSMSLTKDSLLIHVWNKLSSKSKVKVGSEVAYGVYVKSFILEEPVT</sequence>
<dbReference type="Pfam" id="PF04488">
    <property type="entry name" value="Gly_transf_sug"/>
    <property type="match status" value="1"/>
</dbReference>
<reference evidence="9" key="1">
    <citation type="submission" date="2013-02" db="EMBL/GenBank/DDBJ databases">
        <authorList>
            <person name="Hughes D."/>
        </authorList>
    </citation>
    <scope>NUCLEOTIDE SEQUENCE</scope>
    <source>
        <strain>Durham</strain>
        <strain evidence="9">NC isolate 2 -- Noor lab</strain>
    </source>
</reference>
<dbReference type="InterPro" id="IPR051981">
    <property type="entry name" value="Glycosyltransf_32"/>
</dbReference>
<organism evidence="8 9">
    <name type="scientific">Megaselia scalaris</name>
    <name type="common">Humpbacked fly</name>
    <name type="synonym">Phora scalaris</name>
    <dbReference type="NCBI Taxonomy" id="36166"/>
    <lineage>
        <taxon>Eukaryota</taxon>
        <taxon>Metazoa</taxon>
        <taxon>Ecdysozoa</taxon>
        <taxon>Arthropoda</taxon>
        <taxon>Hexapoda</taxon>
        <taxon>Insecta</taxon>
        <taxon>Pterygota</taxon>
        <taxon>Neoptera</taxon>
        <taxon>Endopterygota</taxon>
        <taxon>Diptera</taxon>
        <taxon>Brachycera</taxon>
        <taxon>Muscomorpha</taxon>
        <taxon>Platypezoidea</taxon>
        <taxon>Phoridae</taxon>
        <taxon>Megaseliini</taxon>
        <taxon>Megaselia</taxon>
    </lineage>
</organism>